<feature type="region of interest" description="Disordered" evidence="1">
    <location>
        <begin position="1"/>
        <end position="48"/>
    </location>
</feature>
<evidence type="ECO:0000313" key="2">
    <source>
        <dbReference type="EMBL" id="GAP92401.2"/>
    </source>
</evidence>
<sequence length="84" mass="9393">MGMHETNETKTARWKRELPNPRTSQTWDIRENPISQTPPSTSTSTSTLLLCDRTKGERNLGRIAGQVSSPPSRLETHCSDVWAG</sequence>
<evidence type="ECO:0000256" key="1">
    <source>
        <dbReference type="SAM" id="MobiDB-lite"/>
    </source>
</evidence>
<name>A0A1W2TUY5_ROSNE</name>
<gene>
    <name evidence="2" type="ORF">SAMD00023353_8300130</name>
</gene>
<keyword evidence="3" id="KW-1185">Reference proteome</keyword>
<feature type="compositionally biased region" description="Basic and acidic residues" evidence="1">
    <location>
        <begin position="1"/>
        <end position="19"/>
    </location>
</feature>
<dbReference type="AlphaFoldDB" id="A0A1W2TUY5"/>
<reference evidence="2" key="1">
    <citation type="submission" date="2016-03" db="EMBL/GenBank/DDBJ databases">
        <title>Draft genome sequence of Rosellinia necatrix.</title>
        <authorList>
            <person name="Kanematsu S."/>
        </authorList>
    </citation>
    <scope>NUCLEOTIDE SEQUENCE [LARGE SCALE GENOMIC DNA]</scope>
    <source>
        <strain evidence="2">W97</strain>
    </source>
</reference>
<proteinExistence type="predicted"/>
<feature type="region of interest" description="Disordered" evidence="1">
    <location>
        <begin position="63"/>
        <end position="84"/>
    </location>
</feature>
<protein>
    <submittedName>
        <fullName evidence="2">Uncharacterized protein</fullName>
    </submittedName>
</protein>
<dbReference type="EMBL" id="DF977528">
    <property type="protein sequence ID" value="GAP92401.2"/>
    <property type="molecule type" value="Genomic_DNA"/>
</dbReference>
<feature type="compositionally biased region" description="Low complexity" evidence="1">
    <location>
        <begin position="35"/>
        <end position="47"/>
    </location>
</feature>
<evidence type="ECO:0000313" key="3">
    <source>
        <dbReference type="Proteomes" id="UP000054516"/>
    </source>
</evidence>
<dbReference type="Proteomes" id="UP000054516">
    <property type="component" value="Unassembled WGS sequence"/>
</dbReference>
<organism evidence="2">
    <name type="scientific">Rosellinia necatrix</name>
    <name type="common">White root-rot fungus</name>
    <dbReference type="NCBI Taxonomy" id="77044"/>
    <lineage>
        <taxon>Eukaryota</taxon>
        <taxon>Fungi</taxon>
        <taxon>Dikarya</taxon>
        <taxon>Ascomycota</taxon>
        <taxon>Pezizomycotina</taxon>
        <taxon>Sordariomycetes</taxon>
        <taxon>Xylariomycetidae</taxon>
        <taxon>Xylariales</taxon>
        <taxon>Xylariaceae</taxon>
        <taxon>Rosellinia</taxon>
    </lineage>
</organism>
<accession>A0A1W2TUY5</accession>